<reference evidence="1 2" key="1">
    <citation type="submission" date="2016-10" db="EMBL/GenBank/DDBJ databases">
        <authorList>
            <person name="de Groot N.N."/>
        </authorList>
    </citation>
    <scope>NUCLEOTIDE SEQUENCE [LARGE SCALE GENOMIC DNA]</scope>
    <source>
        <strain evidence="1 2">DSM 17862</strain>
    </source>
</reference>
<evidence type="ECO:0000313" key="2">
    <source>
        <dbReference type="Proteomes" id="UP000199180"/>
    </source>
</evidence>
<protein>
    <submittedName>
        <fullName evidence="1">Uncharacterized protein</fullName>
    </submittedName>
</protein>
<dbReference type="AlphaFoldDB" id="A0A1I0J1L2"/>
<accession>A0A1I0J1L2</accession>
<evidence type="ECO:0000313" key="1">
    <source>
        <dbReference type="EMBL" id="SEU02933.1"/>
    </source>
</evidence>
<proteinExistence type="predicted"/>
<dbReference type="Proteomes" id="UP000199180">
    <property type="component" value="Unassembled WGS sequence"/>
</dbReference>
<name>A0A1I0J1L2_9RHOB</name>
<organism evidence="1 2">
    <name type="scientific">Paracoccus homiensis</name>
    <dbReference type="NCBI Taxonomy" id="364199"/>
    <lineage>
        <taxon>Bacteria</taxon>
        <taxon>Pseudomonadati</taxon>
        <taxon>Pseudomonadota</taxon>
        <taxon>Alphaproteobacteria</taxon>
        <taxon>Rhodobacterales</taxon>
        <taxon>Paracoccaceae</taxon>
        <taxon>Paracoccus</taxon>
    </lineage>
</organism>
<dbReference type="EMBL" id="FOHO01000020">
    <property type="protein sequence ID" value="SEU02933.1"/>
    <property type="molecule type" value="Genomic_DNA"/>
</dbReference>
<sequence length="113" mass="12321">MSLDALIEAVEAGTLTGEDEYFYPTGIAEMIEGALGIGGIWDTVCLAHDGSLNDAREVHEALLPGWRWGRLASHDVMIVSRENGQYLAFSSEGPCPARAWLLSILRAYKQVQA</sequence>
<gene>
    <name evidence="1" type="ORF">SAMN04489858_12044</name>
</gene>
<keyword evidence="2" id="KW-1185">Reference proteome</keyword>
<dbReference type="STRING" id="364199.SAMN04489858_12044"/>